<evidence type="ECO:0000259" key="2">
    <source>
        <dbReference type="Pfam" id="PF20151"/>
    </source>
</evidence>
<keyword evidence="4" id="KW-1185">Reference proteome</keyword>
<gene>
    <name evidence="3" type="ORF">GALMADRAFT_1116183</name>
</gene>
<dbReference type="InterPro" id="IPR045340">
    <property type="entry name" value="DUF6533"/>
</dbReference>
<protein>
    <recommendedName>
        <fullName evidence="2">DUF6533 domain-containing protein</fullName>
    </recommendedName>
</protein>
<proteinExistence type="predicted"/>
<evidence type="ECO:0000313" key="3">
    <source>
        <dbReference type="EMBL" id="KDR80939.1"/>
    </source>
</evidence>
<name>A0A067TM37_GALM3</name>
<feature type="transmembrane region" description="Helical" evidence="1">
    <location>
        <begin position="216"/>
        <end position="235"/>
    </location>
</feature>
<organism evidence="3 4">
    <name type="scientific">Galerina marginata (strain CBS 339.88)</name>
    <dbReference type="NCBI Taxonomy" id="685588"/>
    <lineage>
        <taxon>Eukaryota</taxon>
        <taxon>Fungi</taxon>
        <taxon>Dikarya</taxon>
        <taxon>Basidiomycota</taxon>
        <taxon>Agaricomycotina</taxon>
        <taxon>Agaricomycetes</taxon>
        <taxon>Agaricomycetidae</taxon>
        <taxon>Agaricales</taxon>
        <taxon>Agaricineae</taxon>
        <taxon>Strophariaceae</taxon>
        <taxon>Galerina</taxon>
    </lineage>
</organism>
<dbReference type="HOGENOM" id="CLU_035509_11_3_1"/>
<feature type="transmembrane region" description="Helical" evidence="1">
    <location>
        <begin position="119"/>
        <end position="141"/>
    </location>
</feature>
<keyword evidence="1" id="KW-0812">Transmembrane</keyword>
<dbReference type="Proteomes" id="UP000027222">
    <property type="component" value="Unassembled WGS sequence"/>
</dbReference>
<feature type="domain" description="DUF6533" evidence="2">
    <location>
        <begin position="20"/>
        <end position="64"/>
    </location>
</feature>
<evidence type="ECO:0000313" key="4">
    <source>
        <dbReference type="Proteomes" id="UP000027222"/>
    </source>
</evidence>
<keyword evidence="1" id="KW-0472">Membrane</keyword>
<evidence type="ECO:0000256" key="1">
    <source>
        <dbReference type="SAM" id="Phobius"/>
    </source>
</evidence>
<dbReference type="EMBL" id="KL142371">
    <property type="protein sequence ID" value="KDR80939.1"/>
    <property type="molecule type" value="Genomic_DNA"/>
</dbReference>
<dbReference type="OrthoDB" id="3354157at2759"/>
<dbReference type="AlphaFoldDB" id="A0A067TM37"/>
<feature type="transmembrane region" description="Helical" evidence="1">
    <location>
        <begin position="169"/>
        <end position="190"/>
    </location>
</feature>
<dbReference type="Pfam" id="PF20151">
    <property type="entry name" value="DUF6533"/>
    <property type="match status" value="1"/>
</dbReference>
<keyword evidence="1" id="KW-1133">Transmembrane helix</keyword>
<accession>A0A067TM37</accession>
<reference evidence="4" key="1">
    <citation type="journal article" date="2014" name="Proc. Natl. Acad. Sci. U.S.A.">
        <title>Extensive sampling of basidiomycete genomes demonstrates inadequacy of the white-rot/brown-rot paradigm for wood decay fungi.</title>
        <authorList>
            <person name="Riley R."/>
            <person name="Salamov A.A."/>
            <person name="Brown D.W."/>
            <person name="Nagy L.G."/>
            <person name="Floudas D."/>
            <person name="Held B.W."/>
            <person name="Levasseur A."/>
            <person name="Lombard V."/>
            <person name="Morin E."/>
            <person name="Otillar R."/>
            <person name="Lindquist E.A."/>
            <person name="Sun H."/>
            <person name="LaButti K.M."/>
            <person name="Schmutz J."/>
            <person name="Jabbour D."/>
            <person name="Luo H."/>
            <person name="Baker S.E."/>
            <person name="Pisabarro A.G."/>
            <person name="Walton J.D."/>
            <person name="Blanchette R.A."/>
            <person name="Henrissat B."/>
            <person name="Martin F."/>
            <person name="Cullen D."/>
            <person name="Hibbett D.S."/>
            <person name="Grigoriev I.V."/>
        </authorList>
    </citation>
    <scope>NUCLEOTIDE SEQUENCE [LARGE SCALE GENOMIC DNA]</scope>
    <source>
        <strain evidence="4">CBS 339.88</strain>
    </source>
</reference>
<sequence length="306" mass="34310">MEQSIPEMSVLLSSLTATKYATVASATVLVWDMALTLDLEVSRVWRVKKTLGTTLFFINRYLPPVLFVFDLSFHAHPIDTSECKNYELSSTILDLVSIGVIECVLVMRTHALYQNKILLSLLAFLCIASMAIMLTCFLIVLRYETFIPASTIGFKGCLSGCTSPLCQPLLIAFWVPFFCFETLVFVLTVWKSYKSFKVLRLSGSNNIVRIIVRDGLLYYVVIMSVSICNFLIWILDPFASYLAVGLMKSLQATITSRLLLNLRGILETRVPTISQFETDYPGSLIGLENMRPARSTDTSEPIGYAL</sequence>